<accession>A0A543DKW6</accession>
<keyword evidence="6 9" id="KW-1133">Transmembrane helix</keyword>
<evidence type="ECO:0000256" key="8">
    <source>
        <dbReference type="ARBA" id="ARBA00023136"/>
    </source>
</evidence>
<dbReference type="RefSeq" id="WP_142058489.1">
    <property type="nucleotide sequence ID" value="NZ_VFPA01000003.1"/>
</dbReference>
<proteinExistence type="predicted"/>
<dbReference type="OrthoDB" id="4174405at2"/>
<keyword evidence="7" id="KW-0406">Ion transport</keyword>
<evidence type="ECO:0000256" key="9">
    <source>
        <dbReference type="SAM" id="Phobius"/>
    </source>
</evidence>
<feature type="transmembrane region" description="Helical" evidence="9">
    <location>
        <begin position="182"/>
        <end position="202"/>
    </location>
</feature>
<dbReference type="GO" id="GO:1902600">
    <property type="term" value="P:proton transmembrane transport"/>
    <property type="evidence" value="ECO:0007669"/>
    <property type="project" value="InterPro"/>
</dbReference>
<keyword evidence="12" id="KW-1185">Reference proteome</keyword>
<keyword evidence="5 9" id="KW-0812">Transmembrane</keyword>
<keyword evidence="2" id="KW-0813">Transport</keyword>
<dbReference type="PANTHER" id="PTHR32507">
    <property type="entry name" value="NA(+)/H(+) ANTIPORTER 1"/>
    <property type="match status" value="1"/>
</dbReference>
<evidence type="ECO:0000256" key="3">
    <source>
        <dbReference type="ARBA" id="ARBA00022449"/>
    </source>
</evidence>
<feature type="transmembrane region" description="Helical" evidence="9">
    <location>
        <begin position="28"/>
        <end position="47"/>
    </location>
</feature>
<dbReference type="Proteomes" id="UP000315677">
    <property type="component" value="Unassembled WGS sequence"/>
</dbReference>
<keyword evidence="8 9" id="KW-0472">Membrane</keyword>
<dbReference type="InterPro" id="IPR038770">
    <property type="entry name" value="Na+/solute_symporter_sf"/>
</dbReference>
<evidence type="ECO:0000256" key="4">
    <source>
        <dbReference type="ARBA" id="ARBA00022475"/>
    </source>
</evidence>
<dbReference type="EMBL" id="VFPA01000003">
    <property type="protein sequence ID" value="TQM09976.1"/>
    <property type="molecule type" value="Genomic_DNA"/>
</dbReference>
<name>A0A543DKW6_9PSEU</name>
<feature type="domain" description="Cation/H+ exchanger transmembrane" evidence="10">
    <location>
        <begin position="13"/>
        <end position="377"/>
    </location>
</feature>
<evidence type="ECO:0000313" key="11">
    <source>
        <dbReference type="EMBL" id="TQM09976.1"/>
    </source>
</evidence>
<feature type="transmembrane region" description="Helical" evidence="9">
    <location>
        <begin position="326"/>
        <end position="343"/>
    </location>
</feature>
<dbReference type="Pfam" id="PF00999">
    <property type="entry name" value="Na_H_Exchanger"/>
    <property type="match status" value="1"/>
</dbReference>
<keyword evidence="3" id="KW-0050">Antiport</keyword>
<reference evidence="11 12" key="1">
    <citation type="submission" date="2019-06" db="EMBL/GenBank/DDBJ databases">
        <title>Sequencing the genomes of 1000 actinobacteria strains.</title>
        <authorList>
            <person name="Klenk H.-P."/>
        </authorList>
    </citation>
    <scope>NUCLEOTIDE SEQUENCE [LARGE SCALE GENOMIC DNA]</scope>
    <source>
        <strain evidence="11 12">DSM 45301</strain>
    </source>
</reference>
<evidence type="ECO:0000256" key="5">
    <source>
        <dbReference type="ARBA" id="ARBA00022692"/>
    </source>
</evidence>
<evidence type="ECO:0000256" key="2">
    <source>
        <dbReference type="ARBA" id="ARBA00022448"/>
    </source>
</evidence>
<dbReference type="InterPro" id="IPR006153">
    <property type="entry name" value="Cation/H_exchanger_TM"/>
</dbReference>
<evidence type="ECO:0000256" key="7">
    <source>
        <dbReference type="ARBA" id="ARBA00023065"/>
    </source>
</evidence>
<feature type="transmembrane region" description="Helical" evidence="9">
    <location>
        <begin position="295"/>
        <end position="314"/>
    </location>
</feature>
<evidence type="ECO:0000256" key="6">
    <source>
        <dbReference type="ARBA" id="ARBA00022989"/>
    </source>
</evidence>
<dbReference type="GO" id="GO:0015297">
    <property type="term" value="F:antiporter activity"/>
    <property type="evidence" value="ECO:0007669"/>
    <property type="project" value="UniProtKB-KW"/>
</dbReference>
<comment type="caution">
    <text evidence="11">The sequence shown here is derived from an EMBL/GenBank/DDBJ whole genome shotgun (WGS) entry which is preliminary data.</text>
</comment>
<feature type="transmembrane region" description="Helical" evidence="9">
    <location>
        <begin position="90"/>
        <end position="110"/>
    </location>
</feature>
<keyword evidence="4" id="KW-1003">Cell membrane</keyword>
<feature type="transmembrane region" description="Helical" evidence="9">
    <location>
        <begin position="148"/>
        <end position="170"/>
    </location>
</feature>
<dbReference type="AlphaFoldDB" id="A0A543DKW6"/>
<protein>
    <submittedName>
        <fullName evidence="11">Sodium/proton antiporter (CPA1 family)</fullName>
    </submittedName>
</protein>
<comment type="subcellular location">
    <subcellularLocation>
        <location evidence="1">Cell membrane</location>
        <topology evidence="1">Multi-pass membrane protein</topology>
    </subcellularLocation>
</comment>
<dbReference type="Gene3D" id="1.20.1530.20">
    <property type="match status" value="1"/>
</dbReference>
<evidence type="ECO:0000313" key="12">
    <source>
        <dbReference type="Proteomes" id="UP000315677"/>
    </source>
</evidence>
<dbReference type="PANTHER" id="PTHR32507:SF8">
    <property type="entry name" value="CNH1P"/>
    <property type="match status" value="1"/>
</dbReference>
<feature type="transmembrane region" description="Helical" evidence="9">
    <location>
        <begin position="272"/>
        <end position="289"/>
    </location>
</feature>
<organism evidence="11 12">
    <name type="scientific">Pseudonocardia kunmingensis</name>
    <dbReference type="NCBI Taxonomy" id="630975"/>
    <lineage>
        <taxon>Bacteria</taxon>
        <taxon>Bacillati</taxon>
        <taxon>Actinomycetota</taxon>
        <taxon>Actinomycetes</taxon>
        <taxon>Pseudonocardiales</taxon>
        <taxon>Pseudonocardiaceae</taxon>
        <taxon>Pseudonocardia</taxon>
    </lineage>
</organism>
<gene>
    <name evidence="11" type="ORF">FB558_5755</name>
</gene>
<sequence length="404" mass="42055">MVLVLTFGVVLLVTVALSGLAARSVLSTALVFLVAGALVGPGALGLIDVSADDPAVSALADLALFTVLFVDGGRLPLRQLRVGWRLSGRALGLGMPLTLVLIAVATHYLVGLDWTTSLLVGAILSPTDPVFASTIVSRSEVPRRLRKLLNIESGVNDGLALPFVLVFLALATGGEVHPADVVLELVLGLALGVALPLVVTLLLRLPVLGAEPRLQPLAPLAIAIVLYGLCEMTHANAYLAAFSAGITLATVAPRASHAFEGFGELVSELTKFAAVLVFGALLTPTFFLELSIGEWAVALLALLVVRPASVLVSLWRAGLPKRERYAAAWFGPKGFASVVYGLLAVQSGIAAAQTVFELVALTIAVSIVVHSMSDVPVARAFDVEPIAGLPDDDDPPRDAARSSR</sequence>
<feature type="transmembrane region" description="Helical" evidence="9">
    <location>
        <begin position="349"/>
        <end position="369"/>
    </location>
</feature>
<evidence type="ECO:0000259" key="10">
    <source>
        <dbReference type="Pfam" id="PF00999"/>
    </source>
</evidence>
<dbReference type="GO" id="GO:0005886">
    <property type="term" value="C:plasma membrane"/>
    <property type="evidence" value="ECO:0007669"/>
    <property type="project" value="UniProtKB-SubCell"/>
</dbReference>
<evidence type="ECO:0000256" key="1">
    <source>
        <dbReference type="ARBA" id="ARBA00004651"/>
    </source>
</evidence>